<dbReference type="OrthoDB" id="10443453at2759"/>
<dbReference type="InterPro" id="IPR011009">
    <property type="entry name" value="Kinase-like_dom_sf"/>
</dbReference>
<comment type="caution">
    <text evidence="2">The sequence shown here is derived from an EMBL/GenBank/DDBJ whole genome shotgun (WGS) entry which is preliminary data.</text>
</comment>
<name>A0A1W0WCY1_HYPEX</name>
<reference evidence="3" key="1">
    <citation type="submission" date="2017-01" db="EMBL/GenBank/DDBJ databases">
        <title>Comparative genomics of anhydrobiosis in the tardigrade Hypsibius dujardini.</title>
        <authorList>
            <person name="Yoshida Y."/>
            <person name="Koutsovoulos G."/>
            <person name="Laetsch D."/>
            <person name="Stevens L."/>
            <person name="Kumar S."/>
            <person name="Horikawa D."/>
            <person name="Ishino K."/>
            <person name="Komine S."/>
            <person name="Tomita M."/>
            <person name="Blaxter M."/>
            <person name="Arakawa K."/>
        </authorList>
    </citation>
    <scope>NUCLEOTIDE SEQUENCE [LARGE SCALE GENOMIC DNA]</scope>
    <source>
        <strain evidence="3">Z151</strain>
    </source>
</reference>
<protein>
    <recommendedName>
        <fullName evidence="4">Protein kinase domain-containing protein</fullName>
    </recommendedName>
</protein>
<organism evidence="2 3">
    <name type="scientific">Hypsibius exemplaris</name>
    <name type="common">Freshwater tardigrade</name>
    <dbReference type="NCBI Taxonomy" id="2072580"/>
    <lineage>
        <taxon>Eukaryota</taxon>
        <taxon>Metazoa</taxon>
        <taxon>Ecdysozoa</taxon>
        <taxon>Tardigrada</taxon>
        <taxon>Eutardigrada</taxon>
        <taxon>Parachela</taxon>
        <taxon>Hypsibioidea</taxon>
        <taxon>Hypsibiidae</taxon>
        <taxon>Hypsibius</taxon>
    </lineage>
</organism>
<feature type="region of interest" description="Disordered" evidence="1">
    <location>
        <begin position="301"/>
        <end position="328"/>
    </location>
</feature>
<dbReference type="Proteomes" id="UP000192578">
    <property type="component" value="Unassembled WGS sequence"/>
</dbReference>
<sequence>MNVGDKLIKLFDEGVVGSSAAALPYARREGTWKLTRPEGGVLLRDDERDVPCVLVKCWEIGDNLQYLSIVRDLLQLLTTDAPPVFVKYSDVFWNYNTINNSMQVFTVREFFELGTLQDNMAWMASTGGRYSLALLDRWLIQLLATMDWAHAKQFTLLNLSAKNVCVTDDGMDLRFVDHLPAGIITEVINSVSTPLKALEDDHILTLFEPHTWTAITDFEAIGYLMLELSLVGHPDYSRLKFLTHPYSVKRHWATLMEAVWQNHGFPWMQTLDTMLGPEFATQRSLVMGSILGKLRAAAVPPAPSVDWGSGTNVSAEQEASNPDESLEQHNLPESSVLVSFLEQAWEFFQHDNESDFARICQSMLKLVPTDRQAAFTGYHLEIIEELLQKVGRDRGITHSLATVLAGVLYADDVDNIACARSFGAKLIRFMDAHIASADLICMFSSALAQIPCSDKKPLDQRLSDLPVLYRTAFAHFPDWTAFMPVLMCIIQETCSMPTVSVAKTPLIPLLMLTLDSHLEFPCELQLCLRLLRKLLQTSDLGVTMLLRFRVGESTYSPVQTMVHLLERHGHRASIRREVLLIAVHLWSLPRFFTILMQDGWLKVFAALLAVSDDKTVSAMIQQCLSDRDLVVINHKVFRNCGGAVFRL</sequence>
<dbReference type="EMBL" id="MTYJ01000131">
    <property type="protein sequence ID" value="OQV13076.1"/>
    <property type="molecule type" value="Genomic_DNA"/>
</dbReference>
<dbReference type="AlphaFoldDB" id="A0A1W0WCY1"/>
<feature type="compositionally biased region" description="Polar residues" evidence="1">
    <location>
        <begin position="309"/>
        <end position="323"/>
    </location>
</feature>
<proteinExistence type="predicted"/>
<evidence type="ECO:0008006" key="4">
    <source>
        <dbReference type="Google" id="ProtNLM"/>
    </source>
</evidence>
<gene>
    <name evidence="2" type="ORF">BV898_12733</name>
</gene>
<evidence type="ECO:0000256" key="1">
    <source>
        <dbReference type="SAM" id="MobiDB-lite"/>
    </source>
</evidence>
<accession>A0A1W0WCY1</accession>
<evidence type="ECO:0000313" key="3">
    <source>
        <dbReference type="Proteomes" id="UP000192578"/>
    </source>
</evidence>
<keyword evidence="3" id="KW-1185">Reference proteome</keyword>
<evidence type="ECO:0000313" key="2">
    <source>
        <dbReference type="EMBL" id="OQV13076.1"/>
    </source>
</evidence>
<dbReference type="SUPFAM" id="SSF56112">
    <property type="entry name" value="Protein kinase-like (PK-like)"/>
    <property type="match status" value="1"/>
</dbReference>